<dbReference type="AlphaFoldDB" id="A0A9D2P7Z6"/>
<reference evidence="2" key="1">
    <citation type="journal article" date="2021" name="PeerJ">
        <title>Extensive microbial diversity within the chicken gut microbiome revealed by metagenomics and culture.</title>
        <authorList>
            <person name="Gilroy R."/>
            <person name="Ravi A."/>
            <person name="Getino M."/>
            <person name="Pursley I."/>
            <person name="Horton D.L."/>
            <person name="Alikhan N.F."/>
            <person name="Baker D."/>
            <person name="Gharbi K."/>
            <person name="Hall N."/>
            <person name="Watson M."/>
            <person name="Adriaenssens E.M."/>
            <person name="Foster-Nyarko E."/>
            <person name="Jarju S."/>
            <person name="Secka A."/>
            <person name="Antonio M."/>
            <person name="Oren A."/>
            <person name="Chaudhuri R.R."/>
            <person name="La Ragione R."/>
            <person name="Hildebrand F."/>
            <person name="Pallen M.J."/>
        </authorList>
    </citation>
    <scope>NUCLEOTIDE SEQUENCE</scope>
    <source>
        <strain evidence="2">CHK165-2605</strain>
    </source>
</reference>
<evidence type="ECO:0000256" key="1">
    <source>
        <dbReference type="SAM" id="MobiDB-lite"/>
    </source>
</evidence>
<name>A0A9D2P7Z6_9FIRM</name>
<feature type="compositionally biased region" description="Basic and acidic residues" evidence="1">
    <location>
        <begin position="1"/>
        <end position="16"/>
    </location>
</feature>
<dbReference type="EMBL" id="DWWI01000266">
    <property type="protein sequence ID" value="HJC44510.1"/>
    <property type="molecule type" value="Genomic_DNA"/>
</dbReference>
<feature type="non-terminal residue" evidence="2">
    <location>
        <position position="1"/>
    </location>
</feature>
<dbReference type="Proteomes" id="UP000823895">
    <property type="component" value="Unassembled WGS sequence"/>
</dbReference>
<organism evidence="2 3">
    <name type="scientific">Candidatus Mediterraneibacter gallistercoris</name>
    <dbReference type="NCBI Taxonomy" id="2838671"/>
    <lineage>
        <taxon>Bacteria</taxon>
        <taxon>Bacillati</taxon>
        <taxon>Bacillota</taxon>
        <taxon>Clostridia</taxon>
        <taxon>Lachnospirales</taxon>
        <taxon>Lachnospiraceae</taxon>
        <taxon>Mediterraneibacter</taxon>
    </lineage>
</organism>
<comment type="caution">
    <text evidence="2">The sequence shown here is derived from an EMBL/GenBank/DDBJ whole genome shotgun (WGS) entry which is preliminary data.</text>
</comment>
<protein>
    <submittedName>
        <fullName evidence="2">Uncharacterized protein</fullName>
    </submittedName>
</protein>
<proteinExistence type="predicted"/>
<feature type="region of interest" description="Disordered" evidence="1">
    <location>
        <begin position="1"/>
        <end position="22"/>
    </location>
</feature>
<evidence type="ECO:0000313" key="3">
    <source>
        <dbReference type="Proteomes" id="UP000823895"/>
    </source>
</evidence>
<sequence length="61" mass="7155">IMLEAEYEKEREKIEGKEDDMSEEELIQALQTIITSLQGPLNNQGYKRYEELLCPILPENK</sequence>
<reference evidence="2" key="2">
    <citation type="submission" date="2021-04" db="EMBL/GenBank/DDBJ databases">
        <authorList>
            <person name="Gilroy R."/>
        </authorList>
    </citation>
    <scope>NUCLEOTIDE SEQUENCE</scope>
    <source>
        <strain evidence="2">CHK165-2605</strain>
    </source>
</reference>
<accession>A0A9D2P7Z6</accession>
<evidence type="ECO:0000313" key="2">
    <source>
        <dbReference type="EMBL" id="HJC44510.1"/>
    </source>
</evidence>
<gene>
    <name evidence="2" type="ORF">H9756_12695</name>
</gene>